<organism evidence="1 2">
    <name type="scientific">Candidatus Falkowbacteria bacterium GW2011_GWA2_39_24</name>
    <dbReference type="NCBI Taxonomy" id="1618634"/>
    <lineage>
        <taxon>Bacteria</taxon>
        <taxon>Candidatus Falkowiibacteriota</taxon>
    </lineage>
</organism>
<evidence type="ECO:0000313" key="2">
    <source>
        <dbReference type="Proteomes" id="UP000034048"/>
    </source>
</evidence>
<gene>
    <name evidence="1" type="ORF">UT42_C0052G0010</name>
</gene>
<protein>
    <submittedName>
        <fullName evidence="1">Uncharacterized protein</fullName>
    </submittedName>
</protein>
<name>A0A0G0NAH2_9BACT</name>
<sequence length="211" mass="24294">KHQIKNPNLIRIGQKLIIGFETITTNNQPTVDSVANASVISLLSAEVLSSLTPTLNLDIPLDKLFVSTQESPIVDNKVVATEANFEEEVKTENVIVSNRIKLSLVDRLRSLGLKCNTPYIRAYTLRQIENNIRVNLKRKRLVYNNDKSFELSEDGKTLYLKRSDYKQLLWICYGLNYTLYDCQDPRLIIMAEEMGMKYNTKEQYYQPLLIS</sequence>
<dbReference type="AlphaFoldDB" id="A0A0G0NAH2"/>
<dbReference type="Proteomes" id="UP000034048">
    <property type="component" value="Unassembled WGS sequence"/>
</dbReference>
<dbReference type="EMBL" id="LBWS01000052">
    <property type="protein sequence ID" value="KKR13134.1"/>
    <property type="molecule type" value="Genomic_DNA"/>
</dbReference>
<proteinExistence type="predicted"/>
<reference evidence="1 2" key="1">
    <citation type="journal article" date="2015" name="Nature">
        <title>rRNA introns, odd ribosomes, and small enigmatic genomes across a large radiation of phyla.</title>
        <authorList>
            <person name="Brown C.T."/>
            <person name="Hug L.A."/>
            <person name="Thomas B.C."/>
            <person name="Sharon I."/>
            <person name="Castelle C.J."/>
            <person name="Singh A."/>
            <person name="Wilkins M.J."/>
            <person name="Williams K.H."/>
            <person name="Banfield J.F."/>
        </authorList>
    </citation>
    <scope>NUCLEOTIDE SEQUENCE [LARGE SCALE GENOMIC DNA]</scope>
</reference>
<comment type="caution">
    <text evidence="1">The sequence shown here is derived from an EMBL/GenBank/DDBJ whole genome shotgun (WGS) entry which is preliminary data.</text>
</comment>
<evidence type="ECO:0000313" key="1">
    <source>
        <dbReference type="EMBL" id="KKR13134.1"/>
    </source>
</evidence>
<accession>A0A0G0NAH2</accession>
<feature type="non-terminal residue" evidence="1">
    <location>
        <position position="1"/>
    </location>
</feature>